<protein>
    <submittedName>
        <fullName evidence="1">Uncharacterized protein</fullName>
    </submittedName>
</protein>
<dbReference type="AlphaFoldDB" id="A0A2P5FSQ3"/>
<accession>A0A2P5FSQ3</accession>
<organism evidence="1 2">
    <name type="scientific">Trema orientale</name>
    <name type="common">Charcoal tree</name>
    <name type="synonym">Celtis orientalis</name>
    <dbReference type="NCBI Taxonomy" id="63057"/>
    <lineage>
        <taxon>Eukaryota</taxon>
        <taxon>Viridiplantae</taxon>
        <taxon>Streptophyta</taxon>
        <taxon>Embryophyta</taxon>
        <taxon>Tracheophyta</taxon>
        <taxon>Spermatophyta</taxon>
        <taxon>Magnoliopsida</taxon>
        <taxon>eudicotyledons</taxon>
        <taxon>Gunneridae</taxon>
        <taxon>Pentapetalae</taxon>
        <taxon>rosids</taxon>
        <taxon>fabids</taxon>
        <taxon>Rosales</taxon>
        <taxon>Cannabaceae</taxon>
        <taxon>Trema</taxon>
    </lineage>
</organism>
<evidence type="ECO:0000313" key="1">
    <source>
        <dbReference type="EMBL" id="POO00810.1"/>
    </source>
</evidence>
<dbReference type="OrthoDB" id="10291670at2759"/>
<keyword evidence="2" id="KW-1185">Reference proteome</keyword>
<dbReference type="InParanoid" id="A0A2P5FSQ3"/>
<gene>
    <name evidence="1" type="ORF">TorRG33x02_034410</name>
</gene>
<name>A0A2P5FSQ3_TREOI</name>
<comment type="caution">
    <text evidence="1">The sequence shown here is derived from an EMBL/GenBank/DDBJ whole genome shotgun (WGS) entry which is preliminary data.</text>
</comment>
<dbReference type="Proteomes" id="UP000237000">
    <property type="component" value="Unassembled WGS sequence"/>
</dbReference>
<dbReference type="EMBL" id="JXTC01000011">
    <property type="protein sequence ID" value="POO00810.1"/>
    <property type="molecule type" value="Genomic_DNA"/>
</dbReference>
<reference evidence="2" key="1">
    <citation type="submission" date="2016-06" db="EMBL/GenBank/DDBJ databases">
        <title>Parallel loss of symbiosis genes in relatives of nitrogen-fixing non-legume Parasponia.</title>
        <authorList>
            <person name="Van Velzen R."/>
            <person name="Holmer R."/>
            <person name="Bu F."/>
            <person name="Rutten L."/>
            <person name="Van Zeijl A."/>
            <person name="Liu W."/>
            <person name="Santuari L."/>
            <person name="Cao Q."/>
            <person name="Sharma T."/>
            <person name="Shen D."/>
            <person name="Roswanjaya Y."/>
            <person name="Wardhani T."/>
            <person name="Kalhor M.S."/>
            <person name="Jansen J."/>
            <person name="Van den Hoogen J."/>
            <person name="Gungor B."/>
            <person name="Hartog M."/>
            <person name="Hontelez J."/>
            <person name="Verver J."/>
            <person name="Yang W.-C."/>
            <person name="Schijlen E."/>
            <person name="Repin R."/>
            <person name="Schilthuizen M."/>
            <person name="Schranz E."/>
            <person name="Heidstra R."/>
            <person name="Miyata K."/>
            <person name="Fedorova E."/>
            <person name="Kohlen W."/>
            <person name="Bisseling T."/>
            <person name="Smit S."/>
            <person name="Geurts R."/>
        </authorList>
    </citation>
    <scope>NUCLEOTIDE SEQUENCE [LARGE SCALE GENOMIC DNA]</scope>
    <source>
        <strain evidence="2">cv. RG33-2</strain>
    </source>
</reference>
<evidence type="ECO:0000313" key="2">
    <source>
        <dbReference type="Proteomes" id="UP000237000"/>
    </source>
</evidence>
<proteinExistence type="predicted"/>
<sequence>MCVNAHICFDGRNAGSNREAIDDHVYLLKCRLYEIREFFRGHRFSQYTDNLINTKANLVERLYSLKMASGLANAHHHRL</sequence>